<evidence type="ECO:0000256" key="5">
    <source>
        <dbReference type="ARBA" id="ARBA00022452"/>
    </source>
</evidence>
<dbReference type="InterPro" id="IPR003187">
    <property type="entry name" value="PLipase_A1"/>
</dbReference>
<evidence type="ECO:0000256" key="8">
    <source>
        <dbReference type="ARBA" id="ARBA00022729"/>
    </source>
</evidence>
<reference evidence="19 20" key="1">
    <citation type="submission" date="2020-04" db="EMBL/GenBank/DDBJ databases">
        <authorList>
            <person name="De Canck E."/>
        </authorList>
    </citation>
    <scope>NUCLEOTIDE SEQUENCE [LARGE SCALE GENOMIC DNA]</scope>
    <source>
        <strain evidence="19 20">LMG 29739</strain>
    </source>
</reference>
<keyword evidence="5" id="KW-1134">Transmembrane beta strand</keyword>
<dbReference type="AlphaFoldDB" id="A0A6J5DXP4"/>
<evidence type="ECO:0000256" key="7">
    <source>
        <dbReference type="ARBA" id="ARBA00022723"/>
    </source>
</evidence>
<comment type="function">
    <text evidence="17">Hydrolysis of phosphatidylcholine with phospholipase A2 (EC 3.1.1.4) and phospholipase A1 (EC 3.1.1.32) activities.</text>
</comment>
<dbReference type="SUPFAM" id="SSF56931">
    <property type="entry name" value="Outer membrane phospholipase A (OMPLA)"/>
    <property type="match status" value="1"/>
</dbReference>
<sequence>MRFDAATPRRFVSLARLIGSARRFTRISIAGWLVVSGVLFTSVAHAAVAMLQPPREVLFSEPLRITLLYSADGGQPLALTLPATLRVTVSDSDHAPQPVDLTREPDVPAALRLDAGQYRKVEYSAPWPAWARGEVRIDPVGFDASPAIVAIDRSPRAAPIAQAAQPDAAAAPAQIAQPVAAAAAPTHAAATSASSEAATARAATSTSSDAITAQAANPASSKGTPAQLSSTSASPEAAHTVPATESRAATAALPASDTTPVWTPPGDSLSTAANGSPSRISYFEPMYFAVGHNGDTNARLQVSFKYRLWMPDDLRSKSFLDNLYFGYTQTSIWDLAAESRPFRDTSYQPQLFYYVPDTGWRAPWFARMGIAAGIGHESNGKGGADSRSLNLLFVRPTWEFGDLDAAHWVVSPKIYVYAGKSNNPDIADYRGYADLLIKYGSPDGLQLATTLRKGTKHWYGSVDAQLTYPLAKLLGTSSVGGYVWLGYFNGYGEDLLDYNVRQHWIARIGYSIAR</sequence>
<dbReference type="EC" id="3.1.1.4" evidence="17"/>
<keyword evidence="20" id="KW-1185">Reference proteome</keyword>
<evidence type="ECO:0000256" key="12">
    <source>
        <dbReference type="ARBA" id="ARBA00023098"/>
    </source>
</evidence>
<evidence type="ECO:0000256" key="9">
    <source>
        <dbReference type="ARBA" id="ARBA00022801"/>
    </source>
</evidence>
<evidence type="ECO:0000256" key="18">
    <source>
        <dbReference type="SAM" id="MobiDB-lite"/>
    </source>
</evidence>
<dbReference type="GO" id="GO:0016042">
    <property type="term" value="P:lipid catabolic process"/>
    <property type="evidence" value="ECO:0007669"/>
    <property type="project" value="UniProtKB-KW"/>
</dbReference>
<gene>
    <name evidence="19" type="ORF">LMG29739_03068</name>
</gene>
<evidence type="ECO:0000256" key="3">
    <source>
        <dbReference type="ARBA" id="ARBA00010525"/>
    </source>
</evidence>
<feature type="active site" description="Nucleophile" evidence="15">
    <location>
        <position position="378"/>
    </location>
</feature>
<evidence type="ECO:0000256" key="17">
    <source>
        <dbReference type="RuleBase" id="RU366027"/>
    </source>
</evidence>
<accession>A0A6J5DXP4</accession>
<dbReference type="GO" id="GO:0009279">
    <property type="term" value="C:cell outer membrane"/>
    <property type="evidence" value="ECO:0007669"/>
    <property type="project" value="UniProtKB-SubCell"/>
</dbReference>
<evidence type="ECO:0000256" key="4">
    <source>
        <dbReference type="ARBA" id="ARBA00011702"/>
    </source>
</evidence>
<keyword evidence="7 16" id="KW-0479">Metal-binding</keyword>
<evidence type="ECO:0000256" key="15">
    <source>
        <dbReference type="PIRSR" id="PIRSR603187-1"/>
    </source>
</evidence>
<evidence type="ECO:0000256" key="13">
    <source>
        <dbReference type="ARBA" id="ARBA00023136"/>
    </source>
</evidence>
<comment type="subunit">
    <text evidence="4 17">Homodimer; dimerization is reversible, and the dimeric form is the active one.</text>
</comment>
<comment type="similarity">
    <text evidence="3 17">Belongs to the phospholipase A1 family.</text>
</comment>
<dbReference type="Proteomes" id="UP000494329">
    <property type="component" value="Unassembled WGS sequence"/>
</dbReference>
<feature type="active site" description="Proton acceptor" evidence="15">
    <location>
        <position position="376"/>
    </location>
</feature>
<dbReference type="CDD" id="cd00541">
    <property type="entry name" value="OMPLA"/>
    <property type="match status" value="1"/>
</dbReference>
<dbReference type="PANTHER" id="PTHR40457">
    <property type="entry name" value="PHOSPHOLIPASE A1"/>
    <property type="match status" value="1"/>
</dbReference>
<evidence type="ECO:0000256" key="1">
    <source>
        <dbReference type="ARBA" id="ARBA00000111"/>
    </source>
</evidence>
<comment type="catalytic activity">
    <reaction evidence="1 17">
        <text>a 1,2-diacyl-sn-glycero-3-phosphocholine + H2O = a 2-acyl-sn-glycero-3-phosphocholine + a fatty acid + H(+)</text>
        <dbReference type="Rhea" id="RHEA:18689"/>
        <dbReference type="ChEBI" id="CHEBI:15377"/>
        <dbReference type="ChEBI" id="CHEBI:15378"/>
        <dbReference type="ChEBI" id="CHEBI:28868"/>
        <dbReference type="ChEBI" id="CHEBI:57643"/>
        <dbReference type="ChEBI" id="CHEBI:57875"/>
        <dbReference type="EC" id="3.1.1.32"/>
    </reaction>
</comment>
<keyword evidence="9 17" id="KW-0378">Hydrolase</keyword>
<keyword evidence="14 17" id="KW-0998">Cell outer membrane</keyword>
<name>A0A6J5DXP4_9BURK</name>
<dbReference type="InterPro" id="IPR036541">
    <property type="entry name" value="PLipase_A1_sf"/>
</dbReference>
<keyword evidence="10 16" id="KW-0106">Calcium</keyword>
<dbReference type="Gene3D" id="2.40.230.10">
    <property type="entry name" value="Phospholipase A1"/>
    <property type="match status" value="1"/>
</dbReference>
<feature type="binding site" description="in dimeric form" evidence="16">
    <location>
        <position position="386"/>
    </location>
    <ligand>
        <name>Ca(2+)</name>
        <dbReference type="ChEBI" id="CHEBI:29108"/>
        <label>1</label>
    </ligand>
</feature>
<keyword evidence="12 17" id="KW-0443">Lipid metabolism</keyword>
<dbReference type="EC" id="3.1.1.32" evidence="17"/>
<comment type="cofactor">
    <cofactor evidence="17">
        <name>Ca(2+)</name>
        <dbReference type="ChEBI" id="CHEBI:29108"/>
    </cofactor>
    <text evidence="17">Binds 1 Ca(2+) ion per monomer. In the dimeric form the Ca(2+) is bound by different amino acids with binding of each Ca(2+) shared with ligands coming from each monomer. The Ca(2+) ion may have a role in catalysis.</text>
</comment>
<dbReference type="PRINTS" id="PR01486">
    <property type="entry name" value="PHPHLIPASEA1"/>
</dbReference>
<dbReference type="EMBL" id="CADIKF010000022">
    <property type="protein sequence ID" value="CAB3759040.1"/>
    <property type="molecule type" value="Genomic_DNA"/>
</dbReference>
<proteinExistence type="inferred from homology"/>
<dbReference type="GO" id="GO:0046872">
    <property type="term" value="F:metal ion binding"/>
    <property type="evidence" value="ECO:0007669"/>
    <property type="project" value="UniProtKB-KW"/>
</dbReference>
<dbReference type="GO" id="GO:0004623">
    <property type="term" value="F:phospholipase A2 activity"/>
    <property type="evidence" value="ECO:0007669"/>
    <property type="project" value="UniProtKB-EC"/>
</dbReference>
<evidence type="ECO:0000256" key="14">
    <source>
        <dbReference type="ARBA" id="ARBA00023237"/>
    </source>
</evidence>
<evidence type="ECO:0000256" key="2">
    <source>
        <dbReference type="ARBA" id="ARBA00001604"/>
    </source>
</evidence>
<keyword evidence="13" id="KW-0472">Membrane</keyword>
<comment type="subcellular location">
    <subcellularLocation>
        <location evidence="17">Cell outer membrane</location>
        <topology evidence="17">Multi-pass membrane protein</topology>
    </subcellularLocation>
    <text evidence="17">One of the very few enzymes located there.</text>
</comment>
<dbReference type="GO" id="GO:0008970">
    <property type="term" value="F:phospholipase A1 activity"/>
    <property type="evidence" value="ECO:0007669"/>
    <property type="project" value="UniProtKB-EC"/>
</dbReference>
<evidence type="ECO:0000313" key="19">
    <source>
        <dbReference type="EMBL" id="CAB3759040.1"/>
    </source>
</evidence>
<dbReference type="PANTHER" id="PTHR40457:SF1">
    <property type="entry name" value="PHOSPHOLIPASE A1"/>
    <property type="match status" value="1"/>
</dbReference>
<keyword evidence="11 17" id="KW-0442">Lipid degradation</keyword>
<feature type="binding site" description="in dimeric form" evidence="16">
    <location>
        <position position="339"/>
    </location>
    <ligand>
        <name>Ca(2+)</name>
        <dbReference type="ChEBI" id="CHEBI:29108"/>
        <label>1</label>
    </ligand>
</feature>
<comment type="catalytic activity">
    <reaction evidence="2 17">
        <text>a 1,2-diacyl-sn-glycero-3-phosphocholine + H2O = a 1-acyl-sn-glycero-3-phosphocholine + a fatty acid + H(+)</text>
        <dbReference type="Rhea" id="RHEA:15801"/>
        <dbReference type="ChEBI" id="CHEBI:15377"/>
        <dbReference type="ChEBI" id="CHEBI:15378"/>
        <dbReference type="ChEBI" id="CHEBI:28868"/>
        <dbReference type="ChEBI" id="CHEBI:57643"/>
        <dbReference type="ChEBI" id="CHEBI:58168"/>
        <dbReference type="EC" id="3.1.1.4"/>
    </reaction>
</comment>
<evidence type="ECO:0000256" key="16">
    <source>
        <dbReference type="PIRSR" id="PIRSR603187-2"/>
    </source>
</evidence>
<dbReference type="Pfam" id="PF02253">
    <property type="entry name" value="PLA1"/>
    <property type="match status" value="1"/>
</dbReference>
<keyword evidence="6" id="KW-0812">Transmembrane</keyword>
<evidence type="ECO:0000256" key="6">
    <source>
        <dbReference type="ARBA" id="ARBA00022692"/>
    </source>
</evidence>
<feature type="compositionally biased region" description="Polar residues" evidence="18">
    <location>
        <begin position="217"/>
        <end position="234"/>
    </location>
</feature>
<feature type="region of interest" description="Disordered" evidence="18">
    <location>
        <begin position="209"/>
        <end position="275"/>
    </location>
</feature>
<evidence type="ECO:0000313" key="20">
    <source>
        <dbReference type="Proteomes" id="UP000494329"/>
    </source>
</evidence>
<evidence type="ECO:0000256" key="10">
    <source>
        <dbReference type="ARBA" id="ARBA00022837"/>
    </source>
</evidence>
<evidence type="ECO:0000256" key="11">
    <source>
        <dbReference type="ARBA" id="ARBA00022963"/>
    </source>
</evidence>
<organism evidence="19 20">
    <name type="scientific">Paraburkholderia solisilvae</name>
    <dbReference type="NCBI Taxonomy" id="624376"/>
    <lineage>
        <taxon>Bacteria</taxon>
        <taxon>Pseudomonadati</taxon>
        <taxon>Pseudomonadota</taxon>
        <taxon>Betaproteobacteria</taxon>
        <taxon>Burkholderiales</taxon>
        <taxon>Burkholderiaceae</taxon>
        <taxon>Paraburkholderia</taxon>
    </lineage>
</organism>
<keyword evidence="8" id="KW-0732">Signal</keyword>
<protein>
    <recommendedName>
        <fullName evidence="17">Phospholipase A1</fullName>
        <ecNumber evidence="17">3.1.1.32</ecNumber>
        <ecNumber evidence="17">3.1.1.4</ecNumber>
    </recommendedName>
    <alternativeName>
        <fullName evidence="17">Phosphatidylcholine 1-acylhydrolase</fullName>
    </alternativeName>
</protein>